<dbReference type="eggNOG" id="ENOG502ZPSM">
    <property type="taxonomic scope" value="Bacteria"/>
</dbReference>
<dbReference type="Gene3D" id="1.10.10.1650">
    <property type="match status" value="1"/>
</dbReference>
<feature type="domain" description="DUF6852" evidence="2">
    <location>
        <begin position="50"/>
        <end position="120"/>
    </location>
</feature>
<gene>
    <name evidence="3" type="ORF">HMPREF9332_00544</name>
</gene>
<dbReference type="EMBL" id="ACZK01000011">
    <property type="protein sequence ID" value="EHG23730.1"/>
    <property type="molecule type" value="Genomic_DNA"/>
</dbReference>
<keyword evidence="4" id="KW-1185">Reference proteome</keyword>
<dbReference type="InterPro" id="IPR049281">
    <property type="entry name" value="BVU_3817-like_C_sf"/>
</dbReference>
<dbReference type="InterPro" id="IPR041218">
    <property type="entry name" value="DUF5606"/>
</dbReference>
<evidence type="ECO:0000259" key="2">
    <source>
        <dbReference type="Pfam" id="PF21186"/>
    </source>
</evidence>
<evidence type="ECO:0008006" key="5">
    <source>
        <dbReference type="Google" id="ProtNLM"/>
    </source>
</evidence>
<accession>G5GAE3</accession>
<dbReference type="AlphaFoldDB" id="G5GAE3"/>
<dbReference type="PATRIC" id="fig|679199.3.peg.576"/>
<evidence type="ECO:0000259" key="1">
    <source>
        <dbReference type="Pfam" id="PF18347"/>
    </source>
</evidence>
<dbReference type="Pfam" id="PF21186">
    <property type="entry name" value="DUF6852"/>
    <property type="match status" value="1"/>
</dbReference>
<dbReference type="InterPro" id="IPR049282">
    <property type="entry name" value="BVU_3817_N_sf"/>
</dbReference>
<evidence type="ECO:0000313" key="3">
    <source>
        <dbReference type="EMBL" id="EHG23730.1"/>
    </source>
</evidence>
<dbReference type="Gene3D" id="2.30.30.730">
    <property type="match status" value="1"/>
</dbReference>
<dbReference type="Pfam" id="PF18347">
    <property type="entry name" value="DUF5606"/>
    <property type="match status" value="1"/>
</dbReference>
<dbReference type="STRING" id="679199.HMPREF9332_00544"/>
<feature type="domain" description="DUF5606" evidence="1">
    <location>
        <begin position="4"/>
        <end position="47"/>
    </location>
</feature>
<dbReference type="InterPro" id="IPR049280">
    <property type="entry name" value="DUF6852"/>
</dbReference>
<comment type="caution">
    <text evidence="3">The sequence shown here is derived from an EMBL/GenBank/DDBJ whole genome shotgun (WGS) entry which is preliminary data.</text>
</comment>
<dbReference type="Proteomes" id="UP000015993">
    <property type="component" value="Unassembled WGS sequence"/>
</dbReference>
<protein>
    <recommendedName>
        <fullName evidence="5">DUF5606 domain-containing protein</fullName>
    </recommendedName>
</protein>
<dbReference type="OrthoDB" id="675198at2"/>
<reference evidence="3 4" key="1">
    <citation type="submission" date="2011-08" db="EMBL/GenBank/DDBJ databases">
        <title>The Genome Sequence of Prevotella sp. oral taxon 302 str. F0323.</title>
        <authorList>
            <consortium name="The Broad Institute Genome Sequencing Platform"/>
            <person name="Earl A."/>
            <person name="Ward D."/>
            <person name="Feldgarden M."/>
            <person name="Gevers D."/>
            <person name="Izard J."/>
            <person name="Blanton J.M."/>
            <person name="Baranova O.V."/>
            <person name="Tanner A.C."/>
            <person name="Dewhirst F.E."/>
            <person name="Young S.K."/>
            <person name="Zeng Q."/>
            <person name="Gargeya S."/>
            <person name="Fitzgerald M."/>
            <person name="Haas B."/>
            <person name="Abouelleil A."/>
            <person name="Alvarado L."/>
            <person name="Arachchi H.M."/>
            <person name="Berlin A."/>
            <person name="Brown A."/>
            <person name="Chapman S.B."/>
            <person name="Chen Z."/>
            <person name="Dunbar C."/>
            <person name="Freedman E."/>
            <person name="Gearin G."/>
            <person name="Gellesch M."/>
            <person name="Goldberg J."/>
            <person name="Griggs A."/>
            <person name="Gujja S."/>
            <person name="Heiman D."/>
            <person name="Howarth C."/>
            <person name="Larson L."/>
            <person name="Lui A."/>
            <person name="MacDonald P.J.P."/>
            <person name="Montmayeur A."/>
            <person name="Murphy C."/>
            <person name="Neiman D."/>
            <person name="Pearson M."/>
            <person name="Priest M."/>
            <person name="Roberts A."/>
            <person name="Saif S."/>
            <person name="Shea T."/>
            <person name="Shenoy N."/>
            <person name="Sisk P."/>
            <person name="Stolte C."/>
            <person name="Sykes S."/>
            <person name="Wortman J."/>
            <person name="Nusbaum C."/>
            <person name="Birren B."/>
        </authorList>
    </citation>
    <scope>NUCLEOTIDE SEQUENCE [LARGE SCALE GENOMIC DNA]</scope>
    <source>
        <strain evidence="3 4">F0323</strain>
    </source>
</reference>
<organism evidence="3 4">
    <name type="scientific">Alloprevotella rava F0323</name>
    <dbReference type="NCBI Taxonomy" id="679199"/>
    <lineage>
        <taxon>Bacteria</taxon>
        <taxon>Pseudomonadati</taxon>
        <taxon>Bacteroidota</taxon>
        <taxon>Bacteroidia</taxon>
        <taxon>Bacteroidales</taxon>
        <taxon>Prevotellaceae</taxon>
        <taxon>Alloprevotella</taxon>
    </lineage>
</organism>
<name>G5GAE3_9BACT</name>
<dbReference type="HOGENOM" id="CLU_118060_1_0_10"/>
<proteinExistence type="predicted"/>
<sequence>MKDTILSISGRPGLFRLVAQGHGNLIIENILDKKRSAAGGRDRVTSLNDVSMYTDEDDVALTQVFENIFKATEGKKASIDYKRASEAEIRDFMATALPNYDRDRVHVSDMRKLAQWYNILIEAGVTEFADEAPATEDNE</sequence>
<dbReference type="RefSeq" id="WP_009346964.1">
    <property type="nucleotide sequence ID" value="NZ_JH376828.1"/>
</dbReference>
<evidence type="ECO:0000313" key="4">
    <source>
        <dbReference type="Proteomes" id="UP000015993"/>
    </source>
</evidence>